<evidence type="ECO:0000256" key="15">
    <source>
        <dbReference type="ARBA" id="ARBA00074306"/>
    </source>
</evidence>
<comment type="subcellular location">
    <subcellularLocation>
        <location evidence="2">Cell membrane</location>
        <topology evidence="2">Multi-pass membrane protein</topology>
    </subcellularLocation>
</comment>
<evidence type="ECO:0000256" key="5">
    <source>
        <dbReference type="ARBA" id="ARBA00022475"/>
    </source>
</evidence>
<proteinExistence type="inferred from homology"/>
<evidence type="ECO:0000256" key="13">
    <source>
        <dbReference type="ARBA" id="ARBA00023012"/>
    </source>
</evidence>
<dbReference type="Pfam" id="PF00072">
    <property type="entry name" value="Response_reg"/>
    <property type="match status" value="1"/>
</dbReference>
<dbReference type="Proteomes" id="UP001527202">
    <property type="component" value="Unassembled WGS sequence"/>
</dbReference>
<feature type="modified residue" description="4-aspartylphosphate" evidence="17">
    <location>
        <position position="387"/>
    </location>
</feature>
<keyword evidence="6 17" id="KW-0597">Phosphoprotein</keyword>
<dbReference type="Pfam" id="PF02518">
    <property type="entry name" value="HATPase_c"/>
    <property type="match status" value="1"/>
</dbReference>
<dbReference type="InterPro" id="IPR036890">
    <property type="entry name" value="HATPase_C_sf"/>
</dbReference>
<dbReference type="OrthoDB" id="9811620at2"/>
<feature type="modified residue" description="Phosphohistidine" evidence="16">
    <location>
        <position position="525"/>
    </location>
</feature>
<organism evidence="23 24">
    <name type="scientific">Paenibacillus chitinolyticus</name>
    <dbReference type="NCBI Taxonomy" id="79263"/>
    <lineage>
        <taxon>Bacteria</taxon>
        <taxon>Bacillati</taxon>
        <taxon>Bacillota</taxon>
        <taxon>Bacilli</taxon>
        <taxon>Bacillales</taxon>
        <taxon>Paenibacillaceae</taxon>
        <taxon>Paenibacillus</taxon>
    </lineage>
</organism>
<evidence type="ECO:0000256" key="8">
    <source>
        <dbReference type="ARBA" id="ARBA00022692"/>
    </source>
</evidence>
<dbReference type="GeneID" id="95378653"/>
<dbReference type="FunFam" id="1.10.287.130:FF:000004">
    <property type="entry name" value="Ethylene receptor 1"/>
    <property type="match status" value="1"/>
</dbReference>
<dbReference type="SUPFAM" id="SSF47226">
    <property type="entry name" value="Histidine-containing phosphotransfer domain, HPT domain"/>
    <property type="match status" value="1"/>
</dbReference>
<dbReference type="InterPro" id="IPR008207">
    <property type="entry name" value="Sig_transdc_His_kin_Hpt_dom"/>
</dbReference>
<keyword evidence="25" id="KW-1185">Reference proteome</keyword>
<evidence type="ECO:0000313" key="22">
    <source>
        <dbReference type="EMBL" id="MCY9597053.1"/>
    </source>
</evidence>
<evidence type="ECO:0000259" key="20">
    <source>
        <dbReference type="PROSITE" id="PS50110"/>
    </source>
</evidence>
<evidence type="ECO:0000256" key="11">
    <source>
        <dbReference type="ARBA" id="ARBA00022840"/>
    </source>
</evidence>
<evidence type="ECO:0000313" key="24">
    <source>
        <dbReference type="Proteomes" id="UP000288943"/>
    </source>
</evidence>
<name>A0A410X3Z0_9BACL</name>
<dbReference type="PROSITE" id="PS50110">
    <property type="entry name" value="RESPONSE_REGULATORY"/>
    <property type="match status" value="1"/>
</dbReference>
<evidence type="ECO:0000256" key="1">
    <source>
        <dbReference type="ARBA" id="ARBA00000085"/>
    </source>
</evidence>
<feature type="domain" description="Response regulatory" evidence="20">
    <location>
        <begin position="337"/>
        <end position="457"/>
    </location>
</feature>
<dbReference type="SUPFAM" id="SSF55874">
    <property type="entry name" value="ATPase domain of HSP90 chaperone/DNA topoisomerase II/histidine kinase"/>
    <property type="match status" value="1"/>
</dbReference>
<dbReference type="Gene3D" id="3.40.50.2300">
    <property type="match status" value="1"/>
</dbReference>
<dbReference type="Gene3D" id="1.10.287.130">
    <property type="match status" value="1"/>
</dbReference>
<evidence type="ECO:0000256" key="14">
    <source>
        <dbReference type="ARBA" id="ARBA00023136"/>
    </source>
</evidence>
<evidence type="ECO:0000256" key="2">
    <source>
        <dbReference type="ARBA" id="ARBA00004651"/>
    </source>
</evidence>
<dbReference type="KEGG" id="pchi:PC41400_28085"/>
<evidence type="ECO:0000256" key="6">
    <source>
        <dbReference type="ARBA" id="ARBA00022553"/>
    </source>
</evidence>
<keyword evidence="5" id="KW-1003">Cell membrane</keyword>
<keyword evidence="12" id="KW-1133">Transmembrane helix</keyword>
<dbReference type="RefSeq" id="WP_042235035.1">
    <property type="nucleotide sequence ID" value="NZ_CP026520.1"/>
</dbReference>
<dbReference type="PANTHER" id="PTHR45339">
    <property type="entry name" value="HYBRID SIGNAL TRANSDUCTION HISTIDINE KINASE J"/>
    <property type="match status" value="1"/>
</dbReference>
<keyword evidence="8" id="KW-0812">Transmembrane</keyword>
<dbReference type="Pfam" id="PF01627">
    <property type="entry name" value="Hpt"/>
    <property type="match status" value="1"/>
</dbReference>
<dbReference type="GO" id="GO:0005524">
    <property type="term" value="F:ATP binding"/>
    <property type="evidence" value="ECO:0007669"/>
    <property type="project" value="UniProtKB-KW"/>
</dbReference>
<dbReference type="EC" id="2.7.13.3" evidence="4"/>
<keyword evidence="7" id="KW-0808">Transferase</keyword>
<comment type="similarity">
    <text evidence="3">In the N-terminal section; belongs to the phytochrome family.</text>
</comment>
<feature type="domain" description="Histidine kinase" evidence="19">
    <location>
        <begin position="83"/>
        <end position="304"/>
    </location>
</feature>
<comment type="catalytic activity">
    <reaction evidence="1">
        <text>ATP + protein L-histidine = ADP + protein N-phospho-L-histidine.</text>
        <dbReference type="EC" id="2.7.13.3"/>
    </reaction>
</comment>
<dbReference type="GO" id="GO:0000155">
    <property type="term" value="F:phosphorelay sensor kinase activity"/>
    <property type="evidence" value="ECO:0007669"/>
    <property type="project" value="InterPro"/>
</dbReference>
<evidence type="ECO:0000256" key="18">
    <source>
        <dbReference type="SAM" id="Coils"/>
    </source>
</evidence>
<dbReference type="SUPFAM" id="SSF47384">
    <property type="entry name" value="Homodimeric domain of signal transducing histidine kinase"/>
    <property type="match status" value="1"/>
</dbReference>
<dbReference type="CDD" id="cd00082">
    <property type="entry name" value="HisKA"/>
    <property type="match status" value="1"/>
</dbReference>
<dbReference type="SUPFAM" id="SSF52172">
    <property type="entry name" value="CheY-like"/>
    <property type="match status" value="1"/>
</dbReference>
<evidence type="ECO:0000256" key="12">
    <source>
        <dbReference type="ARBA" id="ARBA00022989"/>
    </source>
</evidence>
<evidence type="ECO:0000256" key="4">
    <source>
        <dbReference type="ARBA" id="ARBA00012438"/>
    </source>
</evidence>
<evidence type="ECO:0000313" key="25">
    <source>
        <dbReference type="Proteomes" id="UP001527202"/>
    </source>
</evidence>
<dbReference type="InterPro" id="IPR036641">
    <property type="entry name" value="HPT_dom_sf"/>
</dbReference>
<dbReference type="Gene3D" id="3.30.565.10">
    <property type="entry name" value="Histidine kinase-like ATPase, C-terminal domain"/>
    <property type="match status" value="1"/>
</dbReference>
<feature type="domain" description="HPt" evidence="21">
    <location>
        <begin position="486"/>
        <end position="579"/>
    </location>
</feature>
<evidence type="ECO:0000256" key="17">
    <source>
        <dbReference type="PROSITE-ProRule" id="PRU00169"/>
    </source>
</evidence>
<dbReference type="GO" id="GO:0005886">
    <property type="term" value="C:plasma membrane"/>
    <property type="evidence" value="ECO:0007669"/>
    <property type="project" value="UniProtKB-SubCell"/>
</dbReference>
<sequence>MDPNMKTEDERLEITHYRQTIEKLSQQLIQARQREEQALTQFSSLNNELITLQRQLSKTNVELVRSKAEAERANEAKSMFLATMSHEIRTPMNGILGMAELLADTLQTEEQKQSIAIIEESASLLLTIINDILDLSKIEAGHMQPEPETFEVRKLLNHSLRLLEPNASRKRNKLRGTVDESVGQFLTGDAGRIRQILINLAGNAIKFTDGGEVHIRIRLLQSSATFQTLRFEVTDTGVGIPEEHVNRVFEPFYQAHTQREDAQKSTGLGLSICKRLVEWMEGRIDVTSKVGTGSSFWFELQLAIPSEAEYRQEAAAALQTTGSGIGPAFTDEERSQPLLLVEDNAINRQVALLQLQKLGFMHIDTASNGEEALEARSRKDYSLVLMDSQMPVMDGLQATQLIREWENARRHPRSAIVALTASAMQSDRLRCLEAGMDDFLTKPIQLSKLQSVIRKWLPAGPPEPVSEHVLIPEVIQELNGLDEPGSPGVLAMLLGMYQEQTPSKLNQLEEKMRAGDLTAVQYVAHDLKSTSLSLGIDQFSKLIERIENQAKNGTVHLSGTIFKELWQAYDKACRELKALL</sequence>
<dbReference type="SMART" id="SM00387">
    <property type="entry name" value="HATPase_c"/>
    <property type="match status" value="1"/>
</dbReference>
<reference evidence="22 25" key="2">
    <citation type="submission" date="2022-05" db="EMBL/GenBank/DDBJ databases">
        <title>Genome Sequencing of Bee-Associated Microbes.</title>
        <authorList>
            <person name="Dunlap C."/>
        </authorList>
    </citation>
    <scope>NUCLEOTIDE SEQUENCE [LARGE SCALE GENOMIC DNA]</scope>
    <source>
        <strain evidence="22 25">NRRL B-23120</strain>
    </source>
</reference>
<dbReference type="InterPro" id="IPR036097">
    <property type="entry name" value="HisK_dim/P_sf"/>
</dbReference>
<keyword evidence="9" id="KW-0547">Nucleotide-binding</keyword>
<evidence type="ECO:0000259" key="21">
    <source>
        <dbReference type="PROSITE" id="PS50894"/>
    </source>
</evidence>
<protein>
    <recommendedName>
        <fullName evidence="15">Circadian input-output histidine kinase CikA</fullName>
        <ecNumber evidence="4">2.7.13.3</ecNumber>
    </recommendedName>
</protein>
<evidence type="ECO:0000256" key="7">
    <source>
        <dbReference type="ARBA" id="ARBA00022679"/>
    </source>
</evidence>
<gene>
    <name evidence="22" type="ORF">M5X16_14855</name>
    <name evidence="23" type="ORF">PC41400_28085</name>
</gene>
<dbReference type="PROSITE" id="PS50894">
    <property type="entry name" value="HPT"/>
    <property type="match status" value="1"/>
</dbReference>
<dbReference type="InterPro" id="IPR005467">
    <property type="entry name" value="His_kinase_dom"/>
</dbReference>
<dbReference type="AlphaFoldDB" id="A0A410X3Z0"/>
<dbReference type="InterPro" id="IPR001789">
    <property type="entry name" value="Sig_transdc_resp-reg_receiver"/>
</dbReference>
<evidence type="ECO:0000259" key="19">
    <source>
        <dbReference type="PROSITE" id="PS50109"/>
    </source>
</evidence>
<keyword evidence="14" id="KW-0472">Membrane</keyword>
<dbReference type="InterPro" id="IPR003594">
    <property type="entry name" value="HATPase_dom"/>
</dbReference>
<dbReference type="InterPro" id="IPR011006">
    <property type="entry name" value="CheY-like_superfamily"/>
</dbReference>
<dbReference type="FunFam" id="3.30.565.10:FF:000010">
    <property type="entry name" value="Sensor histidine kinase RcsC"/>
    <property type="match status" value="1"/>
</dbReference>
<evidence type="ECO:0000256" key="9">
    <source>
        <dbReference type="ARBA" id="ARBA00022741"/>
    </source>
</evidence>
<dbReference type="CDD" id="cd17546">
    <property type="entry name" value="REC_hyHK_CKI1_RcsC-like"/>
    <property type="match status" value="1"/>
</dbReference>
<keyword evidence="13" id="KW-0902">Two-component regulatory system</keyword>
<dbReference type="EMBL" id="JAMDMJ010000016">
    <property type="protein sequence ID" value="MCY9597053.1"/>
    <property type="molecule type" value="Genomic_DNA"/>
</dbReference>
<dbReference type="CDD" id="cd16922">
    <property type="entry name" value="HATPase_EvgS-ArcB-TorS-like"/>
    <property type="match status" value="1"/>
</dbReference>
<dbReference type="Gene3D" id="1.20.120.160">
    <property type="entry name" value="HPT domain"/>
    <property type="match status" value="1"/>
</dbReference>
<reference evidence="23 24" key="1">
    <citation type="submission" date="2018-01" db="EMBL/GenBank/DDBJ databases">
        <title>The whole genome sequencing and assembly of Paenibacillus chitinolyticus KCCM 41400 strain.</title>
        <authorList>
            <person name="Kim J.-Y."/>
            <person name="Park M.-K."/>
            <person name="Lee Y.-J."/>
            <person name="Yi H."/>
            <person name="Bahn Y.-S."/>
            <person name="Kim J.F."/>
            <person name="Lee D.-W."/>
        </authorList>
    </citation>
    <scope>NUCLEOTIDE SEQUENCE [LARGE SCALE GENOMIC DNA]</scope>
    <source>
        <strain evidence="23 24">KCCM 41400</strain>
    </source>
</reference>
<evidence type="ECO:0000256" key="10">
    <source>
        <dbReference type="ARBA" id="ARBA00022777"/>
    </source>
</evidence>
<dbReference type="SMART" id="SM00388">
    <property type="entry name" value="HisKA"/>
    <property type="match status" value="1"/>
</dbReference>
<dbReference type="SMART" id="SM00448">
    <property type="entry name" value="REC"/>
    <property type="match status" value="1"/>
</dbReference>
<dbReference type="EMBL" id="CP026520">
    <property type="protein sequence ID" value="QAV21320.1"/>
    <property type="molecule type" value="Genomic_DNA"/>
</dbReference>
<evidence type="ECO:0000256" key="3">
    <source>
        <dbReference type="ARBA" id="ARBA00006402"/>
    </source>
</evidence>
<dbReference type="Pfam" id="PF00512">
    <property type="entry name" value="HisKA"/>
    <property type="match status" value="1"/>
</dbReference>
<dbReference type="PROSITE" id="PS50109">
    <property type="entry name" value="HIS_KIN"/>
    <property type="match status" value="1"/>
</dbReference>
<keyword evidence="11 22" id="KW-0067">ATP-binding</keyword>
<dbReference type="InterPro" id="IPR003661">
    <property type="entry name" value="HisK_dim/P_dom"/>
</dbReference>
<evidence type="ECO:0000256" key="16">
    <source>
        <dbReference type="PROSITE-ProRule" id="PRU00110"/>
    </source>
</evidence>
<dbReference type="PRINTS" id="PR00344">
    <property type="entry name" value="BCTRLSENSOR"/>
</dbReference>
<dbReference type="InterPro" id="IPR004358">
    <property type="entry name" value="Sig_transdc_His_kin-like_C"/>
</dbReference>
<evidence type="ECO:0000313" key="23">
    <source>
        <dbReference type="EMBL" id="QAV21320.1"/>
    </source>
</evidence>
<feature type="coiled-coil region" evidence="18">
    <location>
        <begin position="14"/>
        <end position="76"/>
    </location>
</feature>
<accession>A0A410X3Z0</accession>
<dbReference type="PANTHER" id="PTHR45339:SF1">
    <property type="entry name" value="HYBRID SIGNAL TRANSDUCTION HISTIDINE KINASE J"/>
    <property type="match status" value="1"/>
</dbReference>
<dbReference type="Proteomes" id="UP000288943">
    <property type="component" value="Chromosome"/>
</dbReference>
<keyword evidence="10 23" id="KW-0418">Kinase</keyword>
<keyword evidence="18" id="KW-0175">Coiled coil</keyword>